<dbReference type="AlphaFoldDB" id="A0AAD1FZL6"/>
<organism evidence="1 3">
    <name type="scientific">Sphingosinicella microcystinivorans</name>
    <dbReference type="NCBI Taxonomy" id="335406"/>
    <lineage>
        <taxon>Bacteria</taxon>
        <taxon>Pseudomonadati</taxon>
        <taxon>Pseudomonadota</taxon>
        <taxon>Alphaproteobacteria</taxon>
        <taxon>Sphingomonadales</taxon>
        <taxon>Sphingosinicellaceae</taxon>
        <taxon>Sphingosinicella</taxon>
    </lineage>
</organism>
<dbReference type="KEGG" id="smic:SmB9_03530"/>
<accession>A0AAD1FZL6</accession>
<evidence type="ECO:0000313" key="3">
    <source>
        <dbReference type="Proteomes" id="UP000275727"/>
    </source>
</evidence>
<dbReference type="EMBL" id="AP018711">
    <property type="protein sequence ID" value="BBE32695.1"/>
    <property type="molecule type" value="Genomic_DNA"/>
</dbReference>
<reference evidence="1 3" key="1">
    <citation type="submission" date="2018-06" db="EMBL/GenBank/DDBJ databases">
        <title>Complete Genome Sequence of the Microcystin-Degrading Bacterium Sphingosinicella microcystinivorans Strain B-9.</title>
        <authorList>
            <person name="Jin H."/>
            <person name="Nishizawa T."/>
            <person name="Guo Y."/>
            <person name="Nishizawa A."/>
            <person name="Park H."/>
            <person name="Kato H."/>
            <person name="Tsuji K."/>
            <person name="Harada K."/>
        </authorList>
    </citation>
    <scope>NUCLEOTIDE SEQUENCE [LARGE SCALE GENOMIC DNA]</scope>
    <source>
        <strain evidence="1 3">B9</strain>
    </source>
</reference>
<evidence type="ECO:0000313" key="2">
    <source>
        <dbReference type="EMBL" id="RKS88940.1"/>
    </source>
</evidence>
<dbReference type="EMBL" id="RBWX01000008">
    <property type="protein sequence ID" value="RKS88940.1"/>
    <property type="molecule type" value="Genomic_DNA"/>
</dbReference>
<gene>
    <name evidence="2" type="ORF">DFR51_2153</name>
    <name evidence="1" type="ORF">SmB9_03530</name>
</gene>
<evidence type="ECO:0000313" key="1">
    <source>
        <dbReference type="EMBL" id="BBE32695.1"/>
    </source>
</evidence>
<dbReference type="RefSeq" id="WP_121050888.1">
    <property type="nucleotide sequence ID" value="NZ_AP018711.1"/>
</dbReference>
<evidence type="ECO:0000313" key="4">
    <source>
        <dbReference type="Proteomes" id="UP000276029"/>
    </source>
</evidence>
<dbReference type="Proteomes" id="UP000275727">
    <property type="component" value="Chromosome"/>
</dbReference>
<keyword evidence="4" id="KW-1185">Reference proteome</keyword>
<dbReference type="Proteomes" id="UP000276029">
    <property type="component" value="Unassembled WGS sequence"/>
</dbReference>
<reference evidence="2 4" key="2">
    <citation type="submission" date="2018-10" db="EMBL/GenBank/DDBJ databases">
        <title>Genomic Encyclopedia of Type Strains, Phase IV (KMG-IV): sequencing the most valuable type-strain genomes for metagenomic binning, comparative biology and taxonomic classification.</title>
        <authorList>
            <person name="Goeker M."/>
        </authorList>
    </citation>
    <scope>NUCLEOTIDE SEQUENCE [LARGE SCALE GENOMIC DNA]</scope>
    <source>
        <strain evidence="2 4">DSM 19791</strain>
    </source>
</reference>
<name>A0AAD1FZL6_SPHMI</name>
<sequence>MRGLVPMLLAAFTMAIPDAALGSQRMMEICSSDGQRKVIVVEGDPSAPQDTPHCDRKACHAACQRRLFGQR</sequence>
<proteinExistence type="predicted"/>
<protein>
    <submittedName>
        <fullName evidence="1">Uncharacterized protein</fullName>
    </submittedName>
</protein>